<proteinExistence type="predicted"/>
<reference evidence="2 3" key="1">
    <citation type="journal article" date="2020" name="Mol. Biol. Evol.">
        <title>Interspecific Gene Flow and the Evolution of Specialization in Black and White Rhinoceros.</title>
        <authorList>
            <person name="Moodley Y."/>
            <person name="Westbury M.V."/>
            <person name="Russo I.M."/>
            <person name="Gopalakrishnan S."/>
            <person name="Rakotoarivelo A."/>
            <person name="Olsen R.A."/>
            <person name="Prost S."/>
            <person name="Tunstall T."/>
            <person name="Ryder O.A."/>
            <person name="Dalen L."/>
            <person name="Bruford M.W."/>
        </authorList>
    </citation>
    <scope>NUCLEOTIDE SEQUENCE [LARGE SCALE GENOMIC DNA]</scope>
    <source>
        <strain evidence="2">SBR-YM</strain>
        <tissue evidence="2">Skin</tissue>
    </source>
</reference>
<gene>
    <name evidence="2" type="ORF">HPG69_017939</name>
</gene>
<feature type="compositionally biased region" description="Pro residues" evidence="1">
    <location>
        <begin position="262"/>
        <end position="271"/>
    </location>
</feature>
<feature type="region of interest" description="Disordered" evidence="1">
    <location>
        <begin position="69"/>
        <end position="96"/>
    </location>
</feature>
<evidence type="ECO:0000256" key="1">
    <source>
        <dbReference type="SAM" id="MobiDB-lite"/>
    </source>
</evidence>
<name>A0A7J7F4G3_DICBM</name>
<accession>A0A7J7F4G3</accession>
<comment type="caution">
    <text evidence="2">The sequence shown here is derived from an EMBL/GenBank/DDBJ whole genome shotgun (WGS) entry which is preliminary data.</text>
</comment>
<protein>
    <submittedName>
        <fullName evidence="2">Uncharacterized protein</fullName>
    </submittedName>
</protein>
<feature type="compositionally biased region" description="Basic and acidic residues" evidence="1">
    <location>
        <begin position="171"/>
        <end position="182"/>
    </location>
</feature>
<organism evidence="2 3">
    <name type="scientific">Diceros bicornis minor</name>
    <name type="common">South-central black rhinoceros</name>
    <dbReference type="NCBI Taxonomy" id="77932"/>
    <lineage>
        <taxon>Eukaryota</taxon>
        <taxon>Metazoa</taxon>
        <taxon>Chordata</taxon>
        <taxon>Craniata</taxon>
        <taxon>Vertebrata</taxon>
        <taxon>Euteleostomi</taxon>
        <taxon>Mammalia</taxon>
        <taxon>Eutheria</taxon>
        <taxon>Laurasiatheria</taxon>
        <taxon>Perissodactyla</taxon>
        <taxon>Rhinocerotidae</taxon>
        <taxon>Diceros</taxon>
    </lineage>
</organism>
<dbReference type="Proteomes" id="UP000551758">
    <property type="component" value="Unassembled WGS sequence"/>
</dbReference>
<evidence type="ECO:0000313" key="3">
    <source>
        <dbReference type="Proteomes" id="UP000551758"/>
    </source>
</evidence>
<evidence type="ECO:0000313" key="2">
    <source>
        <dbReference type="EMBL" id="KAF5922566.1"/>
    </source>
</evidence>
<feature type="region of interest" description="Disordered" evidence="1">
    <location>
        <begin position="134"/>
        <end position="189"/>
    </location>
</feature>
<feature type="region of interest" description="Disordered" evidence="1">
    <location>
        <begin position="229"/>
        <end position="318"/>
    </location>
</feature>
<sequence>MFLLQTRGHQACEVADSKFVLGRCAPRRHWAQIAATLLLEVSPVTEVKYSEAPALAPWTIERSKLLPTQKPLFDSSKPGRPAPSFTPGGRPWDEHRGDTVGGYAVRPLPPAPRVRPRRGLRSLWGWQLLSGRLAPGGAPRSRGEPRGEAKAGWGASGRGGQTQAVQGAPRADARQRTERDEGWLVPGPPARGGGGCAALAAGSLSSAQEAGTWVGCGLRGARARISSISPLTRPRAAPQTAAAPAPPEPPDRRAGVLTAGPASPPARPAQPSPAARSPAARRPPPPPRCQNKRAGLFIGGRRAGQLRVEAPRGTARRH</sequence>
<feature type="compositionally biased region" description="Low complexity" evidence="1">
    <location>
        <begin position="233"/>
        <end position="243"/>
    </location>
</feature>
<keyword evidence="3" id="KW-1185">Reference proteome</keyword>
<dbReference type="AlphaFoldDB" id="A0A7J7F4G3"/>
<dbReference type="EMBL" id="JACDTQ010001428">
    <property type="protein sequence ID" value="KAF5922566.1"/>
    <property type="molecule type" value="Genomic_DNA"/>
</dbReference>